<dbReference type="Proteomes" id="UP001150941">
    <property type="component" value="Unassembled WGS sequence"/>
</dbReference>
<reference evidence="2" key="1">
    <citation type="submission" date="2022-11" db="EMBL/GenBank/DDBJ databases">
        <authorList>
            <person name="Petersen C."/>
        </authorList>
    </citation>
    <scope>NUCLEOTIDE SEQUENCE</scope>
    <source>
        <strain evidence="2">IBT 19713</strain>
    </source>
</reference>
<comment type="caution">
    <text evidence="2">The sequence shown here is derived from an EMBL/GenBank/DDBJ whole genome shotgun (WGS) entry which is preliminary data.</text>
</comment>
<evidence type="ECO:0000313" key="2">
    <source>
        <dbReference type="EMBL" id="KAJ5223809.1"/>
    </source>
</evidence>
<accession>A0A9W9NSF7</accession>
<dbReference type="EMBL" id="JAPQKS010000006">
    <property type="protein sequence ID" value="KAJ5223809.1"/>
    <property type="molecule type" value="Genomic_DNA"/>
</dbReference>
<dbReference type="GeneID" id="83204950"/>
<proteinExistence type="predicted"/>
<gene>
    <name evidence="2" type="ORF">N7468_008351</name>
</gene>
<organism evidence="2 3">
    <name type="scientific">Penicillium chermesinum</name>
    <dbReference type="NCBI Taxonomy" id="63820"/>
    <lineage>
        <taxon>Eukaryota</taxon>
        <taxon>Fungi</taxon>
        <taxon>Dikarya</taxon>
        <taxon>Ascomycota</taxon>
        <taxon>Pezizomycotina</taxon>
        <taxon>Eurotiomycetes</taxon>
        <taxon>Eurotiomycetidae</taxon>
        <taxon>Eurotiales</taxon>
        <taxon>Aspergillaceae</taxon>
        <taxon>Penicillium</taxon>
    </lineage>
</organism>
<feature type="compositionally biased region" description="Basic residues" evidence="1">
    <location>
        <begin position="35"/>
        <end position="49"/>
    </location>
</feature>
<evidence type="ECO:0000256" key="1">
    <source>
        <dbReference type="SAM" id="MobiDB-lite"/>
    </source>
</evidence>
<dbReference type="OrthoDB" id="4340658at2759"/>
<dbReference type="AlphaFoldDB" id="A0A9W9NSF7"/>
<reference evidence="2" key="2">
    <citation type="journal article" date="2023" name="IMA Fungus">
        <title>Comparative genomic study of the Penicillium genus elucidates a diverse pangenome and 15 lateral gene transfer events.</title>
        <authorList>
            <person name="Petersen C."/>
            <person name="Sorensen T."/>
            <person name="Nielsen M.R."/>
            <person name="Sondergaard T.E."/>
            <person name="Sorensen J.L."/>
            <person name="Fitzpatrick D.A."/>
            <person name="Frisvad J.C."/>
            <person name="Nielsen K.L."/>
        </authorList>
    </citation>
    <scope>NUCLEOTIDE SEQUENCE</scope>
    <source>
        <strain evidence="2">IBT 19713</strain>
    </source>
</reference>
<dbReference type="RefSeq" id="XP_058327992.1">
    <property type="nucleotide sequence ID" value="XM_058477647.1"/>
</dbReference>
<protein>
    <submittedName>
        <fullName evidence="2">Uncharacterized protein</fullName>
    </submittedName>
</protein>
<sequence>MASIQFVLSVPHPGGTVGITDAQRRAAHSHAARIRHAKARRSRTIHHQAQKRDTSQNLEGVKGGTDPQKDTIDLRICRALSAGRKDPFMSFALLLSPLEHWLFDHCNCCPIKYLTWVV</sequence>
<evidence type="ECO:0000313" key="3">
    <source>
        <dbReference type="Proteomes" id="UP001150941"/>
    </source>
</evidence>
<name>A0A9W9NSF7_9EURO</name>
<feature type="region of interest" description="Disordered" evidence="1">
    <location>
        <begin position="35"/>
        <end position="67"/>
    </location>
</feature>
<keyword evidence="3" id="KW-1185">Reference proteome</keyword>